<evidence type="ECO:0000256" key="4">
    <source>
        <dbReference type="ARBA" id="ARBA00023163"/>
    </source>
</evidence>
<evidence type="ECO:0000313" key="7">
    <source>
        <dbReference type="EMBL" id="OTG11538.1"/>
    </source>
</evidence>
<comment type="subcellular location">
    <subcellularLocation>
        <location evidence="1">Nucleus</location>
    </subcellularLocation>
</comment>
<dbReference type="Gramene" id="mRNA:HanXRQr2_Chr10g0433381">
    <property type="protein sequence ID" value="mRNA:HanXRQr2_Chr10g0433381"/>
    <property type="gene ID" value="HanXRQr2_Chr10g0433381"/>
</dbReference>
<reference evidence="7" key="2">
    <citation type="submission" date="2017-02" db="EMBL/GenBank/DDBJ databases">
        <title>Sunflower complete genome.</title>
        <authorList>
            <person name="Langlade N."/>
            <person name="Munos S."/>
        </authorList>
    </citation>
    <scope>NUCLEOTIDE SEQUENCE [LARGE SCALE GENOMIC DNA]</scope>
    <source>
        <tissue evidence="7">Leaves</tissue>
    </source>
</reference>
<evidence type="ECO:0000313" key="6">
    <source>
        <dbReference type="EMBL" id="KAF5785829.1"/>
    </source>
</evidence>
<name>A0A251TK83_HELAN</name>
<keyword evidence="2" id="KW-0805">Transcription regulation</keyword>
<dbReference type="Gene3D" id="2.40.330.10">
    <property type="entry name" value="DNA-binding pseudobarrel domain"/>
    <property type="match status" value="2"/>
</dbReference>
<dbReference type="EMBL" id="CM007899">
    <property type="protein sequence ID" value="OTG11538.1"/>
    <property type="molecule type" value="Genomic_DNA"/>
</dbReference>
<dbReference type="AlphaFoldDB" id="A0A251TK83"/>
<reference evidence="6" key="3">
    <citation type="submission" date="2020-06" db="EMBL/GenBank/DDBJ databases">
        <title>Helianthus annuus Genome sequencing and assembly Release 2.</title>
        <authorList>
            <person name="Gouzy J."/>
            <person name="Langlade N."/>
            <person name="Munos S."/>
        </authorList>
    </citation>
    <scope>NUCLEOTIDE SEQUENCE</scope>
    <source>
        <tissue evidence="6">Leaves</tissue>
    </source>
</reference>
<keyword evidence="5" id="KW-0539">Nucleus</keyword>
<gene>
    <name evidence="7" type="ORF">HannXRQ_Chr10g0299861</name>
    <name evidence="6" type="ORF">HanXRQr2_Chr10g0433381</name>
</gene>
<dbReference type="CDD" id="cd10017">
    <property type="entry name" value="B3_DNA"/>
    <property type="match status" value="1"/>
</dbReference>
<proteinExistence type="predicted"/>
<dbReference type="InParanoid" id="A0A251TK83"/>
<dbReference type="InterPro" id="IPR015300">
    <property type="entry name" value="DNA-bd_pseudobarrel_sf"/>
</dbReference>
<dbReference type="PANTHER" id="PTHR31920:SF122">
    <property type="entry name" value="B3 DOMAIN-CONTAINING PROTEIN REM23"/>
    <property type="match status" value="1"/>
</dbReference>
<evidence type="ECO:0000256" key="3">
    <source>
        <dbReference type="ARBA" id="ARBA00023125"/>
    </source>
</evidence>
<accession>A0A251TK83</accession>
<dbReference type="Proteomes" id="UP000215914">
    <property type="component" value="Chromosome 10"/>
</dbReference>
<evidence type="ECO:0000313" key="8">
    <source>
        <dbReference type="Proteomes" id="UP000215914"/>
    </source>
</evidence>
<dbReference type="PANTHER" id="PTHR31920">
    <property type="entry name" value="B3 DOMAIN-CONTAINING"/>
    <property type="match status" value="1"/>
</dbReference>
<evidence type="ECO:0000256" key="1">
    <source>
        <dbReference type="ARBA" id="ARBA00004123"/>
    </source>
</evidence>
<sequence length="403" mass="46183">MEIPSDFAKNLWGEKIPYYKTVEIRDGEKLRKMRIRKKNDGPVFTDGWMLLVKEHQLKYKDGVLITAVGKLKFEVLCFKDLVCQNSYITAQIESELGMCVMPDKFYHDFYGNNFKGGMAKVYFGERFWNVRLEGGSDGGYFKDGWRKVVEEVPIDNDYFLVFTSLDSVSFDVSVFDPDTGTEVFLKKSTADDDMIVEQKLPADVCEDDLEGNQKDVKGKSKVYETQTQRNLQSRIKRVDAAASTGSPVLKSTDLTKRNLRSRIKKVDEAPMTGSPVLKSTNLTKRKKTVQKVNPQSPVLNFTRFAEHRIRLPAKMSSVLDLSPVHLKEVSVQNLTGEVKNIMTRSEKHRKGFRYAFVGWSNYLKAWNIKIGAELFFEFNNSSKVLTLTKVVEKRCVKKKKLRA</sequence>
<dbReference type="GO" id="GO:0003677">
    <property type="term" value="F:DNA binding"/>
    <property type="evidence" value="ECO:0007669"/>
    <property type="project" value="UniProtKB-KW"/>
</dbReference>
<keyword evidence="8" id="KW-1185">Reference proteome</keyword>
<dbReference type="InterPro" id="IPR003340">
    <property type="entry name" value="B3_DNA-bd"/>
</dbReference>
<evidence type="ECO:0000256" key="5">
    <source>
        <dbReference type="ARBA" id="ARBA00023242"/>
    </source>
</evidence>
<dbReference type="SUPFAM" id="SSF101936">
    <property type="entry name" value="DNA-binding pseudobarrel domain"/>
    <property type="match status" value="2"/>
</dbReference>
<evidence type="ECO:0000256" key="2">
    <source>
        <dbReference type="ARBA" id="ARBA00023015"/>
    </source>
</evidence>
<dbReference type="GO" id="GO:0005634">
    <property type="term" value="C:nucleus"/>
    <property type="evidence" value="ECO:0007669"/>
    <property type="project" value="UniProtKB-SubCell"/>
</dbReference>
<keyword evidence="4" id="KW-0804">Transcription</keyword>
<keyword evidence="3 7" id="KW-0238">DNA-binding</keyword>
<dbReference type="EMBL" id="MNCJ02000325">
    <property type="protein sequence ID" value="KAF5785829.1"/>
    <property type="molecule type" value="Genomic_DNA"/>
</dbReference>
<dbReference type="InterPro" id="IPR050655">
    <property type="entry name" value="Plant_B3_domain"/>
</dbReference>
<reference evidence="6 8" key="1">
    <citation type="journal article" date="2017" name="Nature">
        <title>The sunflower genome provides insights into oil metabolism, flowering and Asterid evolution.</title>
        <authorList>
            <person name="Badouin H."/>
            <person name="Gouzy J."/>
            <person name="Grassa C.J."/>
            <person name="Murat F."/>
            <person name="Staton S.E."/>
            <person name="Cottret L."/>
            <person name="Lelandais-Briere C."/>
            <person name="Owens G.L."/>
            <person name="Carrere S."/>
            <person name="Mayjonade B."/>
            <person name="Legrand L."/>
            <person name="Gill N."/>
            <person name="Kane N.C."/>
            <person name="Bowers J.E."/>
            <person name="Hubner S."/>
            <person name="Bellec A."/>
            <person name="Berard A."/>
            <person name="Berges H."/>
            <person name="Blanchet N."/>
            <person name="Boniface M.C."/>
            <person name="Brunel D."/>
            <person name="Catrice O."/>
            <person name="Chaidir N."/>
            <person name="Claudel C."/>
            <person name="Donnadieu C."/>
            <person name="Faraut T."/>
            <person name="Fievet G."/>
            <person name="Helmstetter N."/>
            <person name="King M."/>
            <person name="Knapp S.J."/>
            <person name="Lai Z."/>
            <person name="Le Paslier M.C."/>
            <person name="Lippi Y."/>
            <person name="Lorenzon L."/>
            <person name="Mandel J.R."/>
            <person name="Marage G."/>
            <person name="Marchand G."/>
            <person name="Marquand E."/>
            <person name="Bret-Mestries E."/>
            <person name="Morien E."/>
            <person name="Nambeesan S."/>
            <person name="Nguyen T."/>
            <person name="Pegot-Espagnet P."/>
            <person name="Pouilly N."/>
            <person name="Raftis F."/>
            <person name="Sallet E."/>
            <person name="Schiex T."/>
            <person name="Thomas J."/>
            <person name="Vandecasteele C."/>
            <person name="Vares D."/>
            <person name="Vear F."/>
            <person name="Vautrin S."/>
            <person name="Crespi M."/>
            <person name="Mangin B."/>
            <person name="Burke J.M."/>
            <person name="Salse J."/>
            <person name="Munos S."/>
            <person name="Vincourt P."/>
            <person name="Rieseberg L.H."/>
            <person name="Langlade N.B."/>
        </authorList>
    </citation>
    <scope>NUCLEOTIDE SEQUENCE [LARGE SCALE GENOMIC DNA]</scope>
    <source>
        <strain evidence="8">cv. SF193</strain>
        <tissue evidence="6">Leaves</tissue>
    </source>
</reference>
<organism evidence="7 8">
    <name type="scientific">Helianthus annuus</name>
    <name type="common">Common sunflower</name>
    <dbReference type="NCBI Taxonomy" id="4232"/>
    <lineage>
        <taxon>Eukaryota</taxon>
        <taxon>Viridiplantae</taxon>
        <taxon>Streptophyta</taxon>
        <taxon>Embryophyta</taxon>
        <taxon>Tracheophyta</taxon>
        <taxon>Spermatophyta</taxon>
        <taxon>Magnoliopsida</taxon>
        <taxon>eudicotyledons</taxon>
        <taxon>Gunneridae</taxon>
        <taxon>Pentapetalae</taxon>
        <taxon>asterids</taxon>
        <taxon>campanulids</taxon>
        <taxon>Asterales</taxon>
        <taxon>Asteraceae</taxon>
        <taxon>Asteroideae</taxon>
        <taxon>Heliantheae alliance</taxon>
        <taxon>Heliantheae</taxon>
        <taxon>Helianthus</taxon>
    </lineage>
</organism>
<protein>
    <submittedName>
        <fullName evidence="7">Putative DNA-binding pseudobarrel domain-containing protein</fullName>
    </submittedName>
    <submittedName>
        <fullName evidence="6">Transcription factor B3-Domain family</fullName>
    </submittedName>
</protein>